<dbReference type="AlphaFoldDB" id="A0A4Y8W967"/>
<gene>
    <name evidence="1" type="ORF">ELS82_24115</name>
</gene>
<name>A0A4Y8W967_9VIBR</name>
<comment type="caution">
    <text evidence="1">The sequence shown here is derived from an EMBL/GenBank/DDBJ whole genome shotgun (WGS) entry which is preliminary data.</text>
</comment>
<protein>
    <submittedName>
        <fullName evidence="1">DUF4225 domain-containing protein</fullName>
    </submittedName>
</protein>
<reference evidence="1 2" key="1">
    <citation type="submission" date="2019-01" db="EMBL/GenBank/DDBJ databases">
        <title>Vibrio BEI176 sp. nov, a marine bacterium isolated from China: eastern marignal seas.</title>
        <authorList>
            <person name="Li B."/>
        </authorList>
    </citation>
    <scope>NUCLEOTIDE SEQUENCE [LARGE SCALE GENOMIC DNA]</scope>
    <source>
        <strain evidence="1 2">BEI176</strain>
    </source>
</reference>
<dbReference type="EMBL" id="SATR01000121">
    <property type="protein sequence ID" value="TFH89095.1"/>
    <property type="molecule type" value="Genomic_DNA"/>
</dbReference>
<proteinExistence type="predicted"/>
<sequence>MNKVNLHDLWEVQNAAKGLNTQASSVMHQHITNGALKLHFSREVAIFGKCLVQDFEQGKKTKSQVIRELQKEKQNLWEQSREIAAKGIGLIAGVMQVVGGGATCYASAGTLCAVVGLPMMSHGANNIYENGRYFVDGNPNHVGWVRQGYQNMAEYTGYDKSTGDIAYYGADLALSAYGLFGKSTTLKPIESWNKLPHSKRFKLFRYSAEDYLRGYQATNKVALGLGGLSDAATARSLANEVQKQ</sequence>
<keyword evidence="2" id="KW-1185">Reference proteome</keyword>
<organism evidence="1 2">
    <name type="scientific">Vibrio ouci</name>
    <dbReference type="NCBI Taxonomy" id="2499078"/>
    <lineage>
        <taxon>Bacteria</taxon>
        <taxon>Pseudomonadati</taxon>
        <taxon>Pseudomonadota</taxon>
        <taxon>Gammaproteobacteria</taxon>
        <taxon>Vibrionales</taxon>
        <taxon>Vibrionaceae</taxon>
        <taxon>Vibrio</taxon>
    </lineage>
</organism>
<dbReference type="Proteomes" id="UP000297753">
    <property type="component" value="Unassembled WGS sequence"/>
</dbReference>
<dbReference type="Pfam" id="PF13988">
    <property type="entry name" value="DUF4225"/>
    <property type="match status" value="1"/>
</dbReference>
<dbReference type="OrthoDB" id="6534834at2"/>
<evidence type="ECO:0000313" key="2">
    <source>
        <dbReference type="Proteomes" id="UP000297753"/>
    </source>
</evidence>
<accession>A0A4Y8W967</accession>
<evidence type="ECO:0000313" key="1">
    <source>
        <dbReference type="EMBL" id="TFH89095.1"/>
    </source>
</evidence>
<dbReference type="RefSeq" id="WP_134837670.1">
    <property type="nucleotide sequence ID" value="NZ_SATR01000121.1"/>
</dbReference>
<dbReference type="InterPro" id="IPR025320">
    <property type="entry name" value="DUF4225"/>
</dbReference>